<accession>A0A5C5ZCE4</accession>
<evidence type="ECO:0000313" key="4">
    <source>
        <dbReference type="EMBL" id="TWT84830.1"/>
    </source>
</evidence>
<dbReference type="SUPFAM" id="SSF51445">
    <property type="entry name" value="(Trans)glycosidases"/>
    <property type="match status" value="1"/>
</dbReference>
<dbReference type="Proteomes" id="UP000315010">
    <property type="component" value="Unassembled WGS sequence"/>
</dbReference>
<comment type="caution">
    <text evidence="4">The sequence shown here is derived from an EMBL/GenBank/DDBJ whole genome shotgun (WGS) entry which is preliminary data.</text>
</comment>
<proteinExistence type="predicted"/>
<dbReference type="GO" id="GO:0004553">
    <property type="term" value="F:hydrolase activity, hydrolyzing O-glycosyl compounds"/>
    <property type="evidence" value="ECO:0007669"/>
    <property type="project" value="InterPro"/>
</dbReference>
<dbReference type="Pfam" id="PF00150">
    <property type="entry name" value="Cellulase"/>
    <property type="match status" value="1"/>
</dbReference>
<protein>
    <recommendedName>
        <fullName evidence="3">Glycoside hydrolase family 5 domain-containing protein</fullName>
    </recommendedName>
</protein>
<name>A0A5C5ZCE4_9BACT</name>
<evidence type="ECO:0000313" key="5">
    <source>
        <dbReference type="Proteomes" id="UP000315010"/>
    </source>
</evidence>
<keyword evidence="5" id="KW-1185">Reference proteome</keyword>
<keyword evidence="2" id="KW-0326">Glycosidase</keyword>
<dbReference type="Gene3D" id="3.20.20.80">
    <property type="entry name" value="Glycosidases"/>
    <property type="match status" value="1"/>
</dbReference>
<evidence type="ECO:0000256" key="1">
    <source>
        <dbReference type="ARBA" id="ARBA00022801"/>
    </source>
</evidence>
<dbReference type="Gene3D" id="2.60.120.430">
    <property type="entry name" value="Galactose-binding lectin"/>
    <property type="match status" value="1"/>
</dbReference>
<organism evidence="4 5">
    <name type="scientific">Novipirellula herctigrandis</name>
    <dbReference type="NCBI Taxonomy" id="2527986"/>
    <lineage>
        <taxon>Bacteria</taxon>
        <taxon>Pseudomonadati</taxon>
        <taxon>Planctomycetota</taxon>
        <taxon>Planctomycetia</taxon>
        <taxon>Pirellulales</taxon>
        <taxon>Pirellulaceae</taxon>
        <taxon>Novipirellula</taxon>
    </lineage>
</organism>
<dbReference type="OrthoDB" id="9776971at2"/>
<dbReference type="PANTHER" id="PTHR12631:SF10">
    <property type="entry name" value="BETA-XYLOSIDASE-LIKE PROTEIN-RELATED"/>
    <property type="match status" value="1"/>
</dbReference>
<dbReference type="EMBL" id="SJPJ01000001">
    <property type="protein sequence ID" value="TWT84830.1"/>
    <property type="molecule type" value="Genomic_DNA"/>
</dbReference>
<sequence>MKPSPRIGFYLAAVFLMSCFVGQKTGWAQPHRSLPLAGRIDGLGVNIHFTDPQPGEMQMLAAGGVRWVRMDFGWSATERVRGEYDFSAYDRLIAELQKHHLRCLFILDYSNPLYEADRSVATEAGRQAYARWAGAAAKHFQGRGILWEIWNEPNISGFWSPTPDIEQYTAMALAASRAIHHAAPDEAIIGPATSTIDIAFLKGCFDAGLLELWDAVSVHPYRRSGPETAALEYHKLRQLIKQYAPNGKEIPIVSGEWGYSSAWNGFDTKSQGKLLSRQWLTNLSNQIPVSIWYDWHDDGRDEHEPEHHFGSVAHEYHETRNPVYDPKPAYLAAKTLTSTLDGFRFTKRIATGNPDDYALLFTSDTQRCLVLWTVSADAHEIVLPASTCTFDAKSHTGERLEIVSAHSNSLTVTISDSPQFLITSGPNEKLDLAPNARDLRATVTPVLGKVLSVQVANLSDADFQGTVRLVDAEGIEPNRYEQTLDMAADETERAIRFELRTNPTQQYRVGLRIEDQTGQVMFHMPARRFVFLANRLLDNCHVVKDGDPNVPSDFTIEIAAAPQTLSKSDAKVMKIKYDFGDGWKFMRVVPRNPPEIEGKPTGFGFWIYGDSQGTSPRLRVRDSTNQTWQPSGHEIDWTGWRYIEFPLNRDSGHWGGAEDHRVHEPLVWDSLFLLDNPTRKPNRGTIFIASPIVLY</sequence>
<dbReference type="InterPro" id="IPR001547">
    <property type="entry name" value="Glyco_hydro_5"/>
</dbReference>
<dbReference type="InterPro" id="IPR017853">
    <property type="entry name" value="GH"/>
</dbReference>
<evidence type="ECO:0000256" key="2">
    <source>
        <dbReference type="ARBA" id="ARBA00023295"/>
    </source>
</evidence>
<dbReference type="PANTHER" id="PTHR12631">
    <property type="entry name" value="ALPHA-L-IDURONIDASE"/>
    <property type="match status" value="1"/>
</dbReference>
<dbReference type="InterPro" id="IPR051923">
    <property type="entry name" value="Glycosyl_Hydrolase_39"/>
</dbReference>
<dbReference type="GO" id="GO:0000272">
    <property type="term" value="P:polysaccharide catabolic process"/>
    <property type="evidence" value="ECO:0007669"/>
    <property type="project" value="InterPro"/>
</dbReference>
<dbReference type="PROSITE" id="PS51257">
    <property type="entry name" value="PROKAR_LIPOPROTEIN"/>
    <property type="match status" value="1"/>
</dbReference>
<dbReference type="RefSeq" id="WP_146402726.1">
    <property type="nucleotide sequence ID" value="NZ_SJPJ01000001.1"/>
</dbReference>
<reference evidence="4 5" key="1">
    <citation type="submission" date="2019-02" db="EMBL/GenBank/DDBJ databases">
        <title>Deep-cultivation of Planctomycetes and their phenomic and genomic characterization uncovers novel biology.</title>
        <authorList>
            <person name="Wiegand S."/>
            <person name="Jogler M."/>
            <person name="Boedeker C."/>
            <person name="Pinto D."/>
            <person name="Vollmers J."/>
            <person name="Rivas-Marin E."/>
            <person name="Kohn T."/>
            <person name="Peeters S.H."/>
            <person name="Heuer A."/>
            <person name="Rast P."/>
            <person name="Oberbeckmann S."/>
            <person name="Bunk B."/>
            <person name="Jeske O."/>
            <person name="Meyerdierks A."/>
            <person name="Storesund J.E."/>
            <person name="Kallscheuer N."/>
            <person name="Luecker S."/>
            <person name="Lage O.M."/>
            <person name="Pohl T."/>
            <person name="Merkel B.J."/>
            <person name="Hornburger P."/>
            <person name="Mueller R.-W."/>
            <person name="Bruemmer F."/>
            <person name="Labrenz M."/>
            <person name="Spormann A.M."/>
            <person name="Op Den Camp H."/>
            <person name="Overmann J."/>
            <person name="Amann R."/>
            <person name="Jetten M.S.M."/>
            <person name="Mascher T."/>
            <person name="Medema M.H."/>
            <person name="Devos D.P."/>
            <person name="Kaster A.-K."/>
            <person name="Ovreas L."/>
            <person name="Rohde M."/>
            <person name="Galperin M.Y."/>
            <person name="Jogler C."/>
        </authorList>
    </citation>
    <scope>NUCLEOTIDE SEQUENCE [LARGE SCALE GENOMIC DNA]</scope>
    <source>
        <strain evidence="4 5">CA13</strain>
    </source>
</reference>
<dbReference type="AlphaFoldDB" id="A0A5C5ZCE4"/>
<gene>
    <name evidence="4" type="ORF">CA13_63110</name>
</gene>
<keyword evidence="1" id="KW-0378">Hydrolase</keyword>
<evidence type="ECO:0000259" key="3">
    <source>
        <dbReference type="Pfam" id="PF00150"/>
    </source>
</evidence>
<feature type="domain" description="Glycoside hydrolase family 5" evidence="3">
    <location>
        <begin position="59"/>
        <end position="297"/>
    </location>
</feature>